<keyword evidence="4" id="KW-1185">Reference proteome</keyword>
<dbReference type="InterPro" id="IPR000873">
    <property type="entry name" value="AMP-dep_synth/lig_dom"/>
</dbReference>
<dbReference type="InterPro" id="IPR025110">
    <property type="entry name" value="AMP-bd_C"/>
</dbReference>
<dbReference type="Proteomes" id="UP000601768">
    <property type="component" value="Unassembled WGS sequence"/>
</dbReference>
<dbReference type="PANTHER" id="PTHR43767:SF10">
    <property type="entry name" value="SURFACTIN SYNTHASE SUBUNIT 1"/>
    <property type="match status" value="1"/>
</dbReference>
<dbReference type="RefSeq" id="WP_186506251.1">
    <property type="nucleotide sequence ID" value="NZ_JACNEP010000005.1"/>
</dbReference>
<gene>
    <name evidence="3" type="ORF">H8B19_07815</name>
</gene>
<dbReference type="PROSITE" id="PS00455">
    <property type="entry name" value="AMP_BINDING"/>
    <property type="match status" value="1"/>
</dbReference>
<dbReference type="SUPFAM" id="SSF56801">
    <property type="entry name" value="Acetyl-CoA synthetase-like"/>
    <property type="match status" value="1"/>
</dbReference>
<dbReference type="InterPro" id="IPR020845">
    <property type="entry name" value="AMP-binding_CS"/>
</dbReference>
<dbReference type="InterPro" id="IPR050237">
    <property type="entry name" value="ATP-dep_AMP-bd_enzyme"/>
</dbReference>
<proteinExistence type="predicted"/>
<dbReference type="InterPro" id="IPR017529">
    <property type="entry name" value="AcylCoA_ligase_PEP_1"/>
</dbReference>
<feature type="domain" description="AMP-binding enzyme C-terminal" evidence="2">
    <location>
        <begin position="435"/>
        <end position="508"/>
    </location>
</feature>
<dbReference type="GO" id="GO:0016877">
    <property type="term" value="F:ligase activity, forming carbon-sulfur bonds"/>
    <property type="evidence" value="ECO:0007669"/>
    <property type="project" value="UniProtKB-ARBA"/>
</dbReference>
<dbReference type="InterPro" id="IPR042099">
    <property type="entry name" value="ANL_N_sf"/>
</dbReference>
<dbReference type="NCBIfam" id="TIGR03098">
    <property type="entry name" value="ligase_PEP_1"/>
    <property type="match status" value="1"/>
</dbReference>
<accession>A0A8J6IT25</accession>
<reference evidence="3" key="1">
    <citation type="journal article" date="2018" name="Int. J. Syst. Evol. Microbiol.">
        <title>Neptunicella marina gen. nov., sp. nov., isolated from surface seawater.</title>
        <authorList>
            <person name="Liu X."/>
            <person name="Lai Q."/>
            <person name="Du Y."/>
            <person name="Zhang X."/>
            <person name="Liu Z."/>
            <person name="Sun F."/>
            <person name="Shao Z."/>
        </authorList>
    </citation>
    <scope>NUCLEOTIDE SEQUENCE</scope>
    <source>
        <strain evidence="3">S27-2</strain>
    </source>
</reference>
<keyword evidence="3" id="KW-0436">Ligase</keyword>
<dbReference type="Pfam" id="PF00501">
    <property type="entry name" value="AMP-binding"/>
    <property type="match status" value="1"/>
</dbReference>
<sequence length="524" mass="57494">MIRFFHHLLTNNSNIKPQKKAISFKKQQFSYEETIQQVENLAGSLSSLGVNAAERVAVFLPKTPQNVVSLFAVSRSGGAFVPVNSVLKPMQVQHILTDCDVKILITSSDRLTALLPVLANCPALKHIILTDKLPKAVPADIICHVWNELPTGKAATEPSTDKDMAAILYTSGSTGKPKGVVLSHRNLICGAESVAEYLENDDQDVILALLPLSFDYGLSQITTAFLVGAEVVLMDYFLAGDVVKAIDNHKVTGLAAVPPLWQQLMKATWPDTATASLRYFTNSGGAMPIPTLAQIRQTFPNAKPYLMYGLTEAFRSTYLPPELVDERIGSMGKAIPNAQIMVVREDGRECDPDEPGELVHRGPHVSLGYWNAPEKTAERFKPAPSQDQGLVLTEMAVWSGDTVKKDKDGFLYFVGRKDEMIKTSGYRVSPMEIEEACYQSSDFIAEAIATGVKDGELGQAIVVFLVIKEGCEIEQQTLIASIKKALPNFMHPKYIEFHTSLPRNPNGKVDRAMLSQQATLQYAS</sequence>
<dbReference type="Gene3D" id="3.40.50.12780">
    <property type="entry name" value="N-terminal domain of ligase-like"/>
    <property type="match status" value="1"/>
</dbReference>
<feature type="domain" description="AMP-dependent synthetase/ligase" evidence="1">
    <location>
        <begin position="13"/>
        <end position="370"/>
    </location>
</feature>
<evidence type="ECO:0000259" key="2">
    <source>
        <dbReference type="Pfam" id="PF13193"/>
    </source>
</evidence>
<dbReference type="Gene3D" id="3.30.300.30">
    <property type="match status" value="1"/>
</dbReference>
<evidence type="ECO:0000259" key="1">
    <source>
        <dbReference type="Pfam" id="PF00501"/>
    </source>
</evidence>
<protein>
    <submittedName>
        <fullName evidence="3">Acyl-CoA ligase (AMP-forming), exosortase A system-associated</fullName>
    </submittedName>
</protein>
<evidence type="ECO:0000313" key="4">
    <source>
        <dbReference type="Proteomes" id="UP000601768"/>
    </source>
</evidence>
<name>A0A8J6IT25_9ALTE</name>
<comment type="caution">
    <text evidence="3">The sequence shown here is derived from an EMBL/GenBank/DDBJ whole genome shotgun (WGS) entry which is preliminary data.</text>
</comment>
<dbReference type="Pfam" id="PF13193">
    <property type="entry name" value="AMP-binding_C"/>
    <property type="match status" value="1"/>
</dbReference>
<dbReference type="PANTHER" id="PTHR43767">
    <property type="entry name" value="LONG-CHAIN-FATTY-ACID--COA LIGASE"/>
    <property type="match status" value="1"/>
</dbReference>
<reference evidence="3" key="2">
    <citation type="submission" date="2020-08" db="EMBL/GenBank/DDBJ databases">
        <authorList>
            <person name="Lai Q."/>
        </authorList>
    </citation>
    <scope>NUCLEOTIDE SEQUENCE</scope>
    <source>
        <strain evidence="3">S27-2</strain>
    </source>
</reference>
<organism evidence="3 4">
    <name type="scientific">Neptunicella marina</name>
    <dbReference type="NCBI Taxonomy" id="2125989"/>
    <lineage>
        <taxon>Bacteria</taxon>
        <taxon>Pseudomonadati</taxon>
        <taxon>Pseudomonadota</taxon>
        <taxon>Gammaproteobacteria</taxon>
        <taxon>Alteromonadales</taxon>
        <taxon>Alteromonadaceae</taxon>
        <taxon>Neptunicella</taxon>
    </lineage>
</organism>
<dbReference type="EMBL" id="JACNEP010000005">
    <property type="protein sequence ID" value="MBC3765779.1"/>
    <property type="molecule type" value="Genomic_DNA"/>
</dbReference>
<dbReference type="AlphaFoldDB" id="A0A8J6IT25"/>
<evidence type="ECO:0000313" key="3">
    <source>
        <dbReference type="EMBL" id="MBC3765779.1"/>
    </source>
</evidence>
<dbReference type="InterPro" id="IPR045851">
    <property type="entry name" value="AMP-bd_C_sf"/>
</dbReference>